<organism evidence="3 4">
    <name type="scientific">Thalassococcus profundi</name>
    <dbReference type="NCBI Taxonomy" id="2282382"/>
    <lineage>
        <taxon>Bacteria</taxon>
        <taxon>Pseudomonadati</taxon>
        <taxon>Pseudomonadota</taxon>
        <taxon>Alphaproteobacteria</taxon>
        <taxon>Rhodobacterales</taxon>
        <taxon>Roseobacteraceae</taxon>
        <taxon>Thalassococcus</taxon>
    </lineage>
</organism>
<dbReference type="EMBL" id="QPMK01000002">
    <property type="protein sequence ID" value="RDD67853.1"/>
    <property type="molecule type" value="Genomic_DNA"/>
</dbReference>
<dbReference type="Proteomes" id="UP000253977">
    <property type="component" value="Unassembled WGS sequence"/>
</dbReference>
<feature type="region of interest" description="Disordered" evidence="1">
    <location>
        <begin position="271"/>
        <end position="296"/>
    </location>
</feature>
<dbReference type="SUPFAM" id="SSF51182">
    <property type="entry name" value="RmlC-like cupins"/>
    <property type="match status" value="1"/>
</dbReference>
<feature type="domain" description="Cupin type-2" evidence="2">
    <location>
        <begin position="192"/>
        <end position="258"/>
    </location>
</feature>
<dbReference type="InterPro" id="IPR044704">
    <property type="entry name" value="UGlyAH_cupin_N"/>
</dbReference>
<dbReference type="CDD" id="cd02212">
    <property type="entry name" value="cupin_UGlyAH_C"/>
    <property type="match status" value="1"/>
</dbReference>
<accession>A0A369TRI7</accession>
<gene>
    <name evidence="3" type="ORF">DU478_04120</name>
</gene>
<keyword evidence="4" id="KW-1185">Reference proteome</keyword>
<dbReference type="AlphaFoldDB" id="A0A369TRI7"/>
<dbReference type="NCBIfam" id="NF040771">
    <property type="entry name" value="AAH_UGLYAH2"/>
    <property type="match status" value="1"/>
</dbReference>
<dbReference type="CDD" id="cd02211">
    <property type="entry name" value="cupin_UGlyAH_N"/>
    <property type="match status" value="1"/>
</dbReference>
<proteinExistence type="predicted"/>
<dbReference type="Gene3D" id="2.60.120.10">
    <property type="entry name" value="Jelly Rolls"/>
    <property type="match status" value="2"/>
</dbReference>
<dbReference type="InterPro" id="IPR013096">
    <property type="entry name" value="Cupin_2"/>
</dbReference>
<dbReference type="InterPro" id="IPR017627">
    <property type="entry name" value="UGHY"/>
</dbReference>
<dbReference type="NCBIfam" id="NF008376">
    <property type="entry name" value="PRK11171.1-5"/>
    <property type="match status" value="1"/>
</dbReference>
<evidence type="ECO:0000313" key="4">
    <source>
        <dbReference type="Proteomes" id="UP000253977"/>
    </source>
</evidence>
<dbReference type="PANTHER" id="PTHR34571:SF1">
    <property type="entry name" value="(S)-UREIDOGLYCINE AMINOHYDROLASE"/>
    <property type="match status" value="1"/>
</dbReference>
<dbReference type="InterPro" id="IPR011051">
    <property type="entry name" value="RmlC_Cupin_sf"/>
</dbReference>
<dbReference type="InterPro" id="IPR044697">
    <property type="entry name" value="UGlyAH_cupin_C"/>
</dbReference>
<evidence type="ECO:0000259" key="2">
    <source>
        <dbReference type="Pfam" id="PF07883"/>
    </source>
</evidence>
<dbReference type="OrthoDB" id="9814939at2"/>
<sequence length="296" mass="32700">MSYAFPPGGLPGQNVNPEGTAVFRESYAVIPAICMRDIVTSFLPGWVSTRVWILARPMTGFAETFAQYAIEIAPGGGSSEPEPDKDAQAVLFVAFGEVRLKIGRDTFDLVAGSYAYIPPAAVWTLWNVSDAACGLHWIRKRYTWLEGKQPPESKVTHEHDITPVEMPGTAGAWCTQRFVDPLDLRHDMHANIVTFQPGGRIPFAETHVMEHGLYVLQGTARYLLNTDWVDVGPGDFMWLRAFCPQACIATGDEPFRYLLYKDVNRHPSLSLGGLPSQNRGHRGTMLPRDPAALAGE</sequence>
<dbReference type="PANTHER" id="PTHR34571">
    <property type="entry name" value="(S)-UREIDOGLYCINE AMINOHYDROLASE"/>
    <property type="match status" value="1"/>
</dbReference>
<evidence type="ECO:0000256" key="1">
    <source>
        <dbReference type="SAM" id="MobiDB-lite"/>
    </source>
</evidence>
<evidence type="ECO:0000313" key="3">
    <source>
        <dbReference type="EMBL" id="RDD67853.1"/>
    </source>
</evidence>
<dbReference type="RefSeq" id="WP_114509665.1">
    <property type="nucleotide sequence ID" value="NZ_QPMK01000002.1"/>
</dbReference>
<dbReference type="GO" id="GO:0071522">
    <property type="term" value="F:ureidoglycine aminohydrolase activity"/>
    <property type="evidence" value="ECO:0007669"/>
    <property type="project" value="UniProtKB-EC"/>
</dbReference>
<keyword evidence="3" id="KW-0378">Hydrolase</keyword>
<dbReference type="Pfam" id="PF07883">
    <property type="entry name" value="Cupin_2"/>
    <property type="match status" value="2"/>
</dbReference>
<comment type="caution">
    <text evidence="3">The sequence shown here is derived from an EMBL/GenBank/DDBJ whole genome shotgun (WGS) entry which is preliminary data.</text>
</comment>
<feature type="domain" description="Cupin type-2" evidence="2">
    <location>
        <begin position="70"/>
        <end position="138"/>
    </location>
</feature>
<dbReference type="NCBIfam" id="TIGR03214">
    <property type="entry name" value="ura-cupin"/>
    <property type="match status" value="1"/>
</dbReference>
<protein>
    <submittedName>
        <fullName evidence="3">(S)-ureidoglycine aminohydrolase</fullName>
        <ecNumber evidence="3">3.5.3.26</ecNumber>
    </submittedName>
</protein>
<reference evidence="3 4" key="1">
    <citation type="submission" date="2018-07" db="EMBL/GenBank/DDBJ databases">
        <title>Thalassococcus profundi sp. nov., a marine bacterium isolated from deep seawater of Okinawa Trough.</title>
        <authorList>
            <person name="Yu M."/>
        </authorList>
    </citation>
    <scope>NUCLEOTIDE SEQUENCE [LARGE SCALE GENOMIC DNA]</scope>
    <source>
        <strain evidence="3 4">WRAS1</strain>
    </source>
</reference>
<dbReference type="EC" id="3.5.3.26" evidence="3"/>
<dbReference type="InterPro" id="IPR014710">
    <property type="entry name" value="RmlC-like_jellyroll"/>
</dbReference>
<name>A0A369TRI7_9RHOB</name>